<accession>A0A1I5Z031</accession>
<evidence type="ECO:0000313" key="2">
    <source>
        <dbReference type="EMBL" id="SFQ49730.1"/>
    </source>
</evidence>
<dbReference type="EMBL" id="FOWW01000008">
    <property type="protein sequence ID" value="SFQ49730.1"/>
    <property type="molecule type" value="Genomic_DNA"/>
</dbReference>
<organism evidence="2 3">
    <name type="scientific">Amycolatopsis arida</name>
    <dbReference type="NCBI Taxonomy" id="587909"/>
    <lineage>
        <taxon>Bacteria</taxon>
        <taxon>Bacillati</taxon>
        <taxon>Actinomycetota</taxon>
        <taxon>Actinomycetes</taxon>
        <taxon>Pseudonocardiales</taxon>
        <taxon>Pseudonocardiaceae</taxon>
        <taxon>Amycolatopsis</taxon>
    </lineage>
</organism>
<sequence>MGGVGRTRQAPGGGRVVEVEPDRLERWFTRFTERNDGVLDTRLGAEEVVVRAGDGTVATVAVPFPPLASTGTRSGLDVAPLVAHATAPRRLGLLLVRLGGHSVGITERGRVLRSRTDRHLVHGRSAAGGWSQQRFARRRAGQARQALRAAAADALEVLGPALSELDAVVLGGDRRALDELREDPKLAPVFALARPGVLDVGEPRRAVLDEAAARAVAVEIVLRDP</sequence>
<dbReference type="SUPFAM" id="SSF53137">
    <property type="entry name" value="Translational machinery components"/>
    <property type="match status" value="1"/>
</dbReference>
<name>A0A1I5Z031_9PSEU</name>
<dbReference type="Gene3D" id="3.30.420.60">
    <property type="entry name" value="eRF1 domain 2"/>
    <property type="match status" value="1"/>
</dbReference>
<feature type="domain" description="Actinobacteria/chloroflexi VLRF1 release factor" evidence="1">
    <location>
        <begin position="89"/>
        <end position="220"/>
    </location>
</feature>
<proteinExistence type="predicted"/>
<dbReference type="InterPro" id="IPR042226">
    <property type="entry name" value="eFR1_2_sf"/>
</dbReference>
<dbReference type="Proteomes" id="UP000198727">
    <property type="component" value="Unassembled WGS sequence"/>
</dbReference>
<dbReference type="InterPro" id="IPR040783">
    <property type="entry name" value="VLRF1"/>
</dbReference>
<gene>
    <name evidence="2" type="ORF">SAMN05421810_10896</name>
</gene>
<reference evidence="3" key="1">
    <citation type="submission" date="2016-10" db="EMBL/GenBank/DDBJ databases">
        <authorList>
            <person name="Varghese N."/>
            <person name="Submissions S."/>
        </authorList>
    </citation>
    <scope>NUCLEOTIDE SEQUENCE [LARGE SCALE GENOMIC DNA]</scope>
    <source>
        <strain evidence="3">CGMCC 4.5579</strain>
    </source>
</reference>
<keyword evidence="3" id="KW-1185">Reference proteome</keyword>
<dbReference type="Pfam" id="PF18859">
    <property type="entry name" value="acVLRF1"/>
    <property type="match status" value="1"/>
</dbReference>
<evidence type="ECO:0000313" key="3">
    <source>
        <dbReference type="Proteomes" id="UP000198727"/>
    </source>
</evidence>
<dbReference type="AlphaFoldDB" id="A0A1I5Z031"/>
<dbReference type="STRING" id="587909.SAMN05421810_10896"/>
<evidence type="ECO:0000259" key="1">
    <source>
        <dbReference type="Pfam" id="PF18859"/>
    </source>
</evidence>
<dbReference type="NCBIfam" id="NF041024">
    <property type="entry name" value="acVLRF1_NCBI"/>
    <property type="match status" value="1"/>
</dbReference>
<protein>
    <recommendedName>
        <fullName evidence="1">Actinobacteria/chloroflexi VLRF1 release factor domain-containing protein</fullName>
    </recommendedName>
</protein>